<evidence type="ECO:0000259" key="3">
    <source>
        <dbReference type="Pfam" id="PF05232"/>
    </source>
</evidence>
<accession>A0AAJ6AP09</accession>
<sequence>MTTPTDRKDTTASQRSDIPRVPVGPGGKPAWVNRRVFASPLLRRICYAVVFEGLAVGFTTLILFLLGHASSSSFLVGVVSSTVALTWNLVFNWIFENLERLNGITHRPWWVRALHTVLFETGLLSILIPAVAVILNVSIWEALALEAVLLVFFLIYNPVYAYFFDRVFGLPEPAENYR</sequence>
<evidence type="ECO:0000313" key="5">
    <source>
        <dbReference type="Proteomes" id="UP001224674"/>
    </source>
</evidence>
<proteinExistence type="predicted"/>
<reference evidence="4 5" key="1">
    <citation type="submission" date="2023-03" db="EMBL/GenBank/DDBJ databases">
        <title>Complete genome sequences of several Auritidibacter ignavus strains isolated from ear infections.</title>
        <authorList>
            <person name="Baehr T."/>
            <person name="Baumhoegger A.M."/>
        </authorList>
    </citation>
    <scope>NUCLEOTIDE SEQUENCE [LARGE SCALE GENOMIC DNA]</scope>
    <source>
        <strain evidence="4 5">BABAE-6</strain>
    </source>
</reference>
<feature type="transmembrane region" description="Helical" evidence="2">
    <location>
        <begin position="45"/>
        <end position="67"/>
    </location>
</feature>
<keyword evidence="2" id="KW-0472">Membrane</keyword>
<evidence type="ECO:0000256" key="1">
    <source>
        <dbReference type="SAM" id="MobiDB-lite"/>
    </source>
</evidence>
<keyword evidence="5" id="KW-1185">Reference proteome</keyword>
<name>A0AAJ6AP09_9MICC</name>
<keyword evidence="2" id="KW-0812">Transmembrane</keyword>
<dbReference type="AlphaFoldDB" id="A0AAJ6AP09"/>
<dbReference type="EMBL" id="CP122566">
    <property type="protein sequence ID" value="WGH93234.1"/>
    <property type="molecule type" value="Genomic_DNA"/>
</dbReference>
<keyword evidence="2" id="KW-1133">Transmembrane helix</keyword>
<feature type="compositionally biased region" description="Basic and acidic residues" evidence="1">
    <location>
        <begin position="1"/>
        <end position="10"/>
    </location>
</feature>
<dbReference type="Pfam" id="PF05232">
    <property type="entry name" value="BTP"/>
    <property type="match status" value="2"/>
</dbReference>
<feature type="transmembrane region" description="Helical" evidence="2">
    <location>
        <begin position="143"/>
        <end position="163"/>
    </location>
</feature>
<protein>
    <submittedName>
        <fullName evidence="4">PACE efflux transporter</fullName>
    </submittedName>
</protein>
<feature type="transmembrane region" description="Helical" evidence="2">
    <location>
        <begin position="116"/>
        <end position="137"/>
    </location>
</feature>
<evidence type="ECO:0000313" key="4">
    <source>
        <dbReference type="EMBL" id="WGH93234.1"/>
    </source>
</evidence>
<feature type="transmembrane region" description="Helical" evidence="2">
    <location>
        <begin position="73"/>
        <end position="95"/>
    </location>
</feature>
<dbReference type="Proteomes" id="UP001224674">
    <property type="component" value="Chromosome"/>
</dbReference>
<dbReference type="NCBIfam" id="NF033664">
    <property type="entry name" value="PACE_transport"/>
    <property type="match status" value="1"/>
</dbReference>
<gene>
    <name evidence="4" type="ORF">QDX21_13275</name>
</gene>
<feature type="region of interest" description="Disordered" evidence="1">
    <location>
        <begin position="1"/>
        <end position="24"/>
    </location>
</feature>
<feature type="domain" description="Chlorhexidine efflux transporter" evidence="3">
    <location>
        <begin position="40"/>
        <end position="100"/>
    </location>
</feature>
<evidence type="ECO:0000256" key="2">
    <source>
        <dbReference type="SAM" id="Phobius"/>
    </source>
</evidence>
<feature type="domain" description="Chlorhexidine efflux transporter" evidence="3">
    <location>
        <begin position="107"/>
        <end position="169"/>
    </location>
</feature>
<organism evidence="4 5">
    <name type="scientific">Auritidibacter ignavus</name>
    <dbReference type="NCBI Taxonomy" id="678932"/>
    <lineage>
        <taxon>Bacteria</taxon>
        <taxon>Bacillati</taxon>
        <taxon>Actinomycetota</taxon>
        <taxon>Actinomycetes</taxon>
        <taxon>Micrococcales</taxon>
        <taxon>Micrococcaceae</taxon>
        <taxon>Auritidibacter</taxon>
    </lineage>
</organism>
<dbReference type="InterPro" id="IPR058208">
    <property type="entry name" value="PACE"/>
</dbReference>
<dbReference type="RefSeq" id="WP_233242915.1">
    <property type="nucleotide sequence ID" value="NZ_CP122561.1"/>
</dbReference>
<dbReference type="InterPro" id="IPR007896">
    <property type="entry name" value="BTP_bacteria"/>
</dbReference>